<protein>
    <submittedName>
        <fullName evidence="1">HAD family hydrolase</fullName>
    </submittedName>
</protein>
<keyword evidence="2" id="KW-1185">Reference proteome</keyword>
<evidence type="ECO:0000313" key="1">
    <source>
        <dbReference type="EMBL" id="MCJ1961121.1"/>
    </source>
</evidence>
<dbReference type="SUPFAM" id="SSF56784">
    <property type="entry name" value="HAD-like"/>
    <property type="match status" value="1"/>
</dbReference>
<dbReference type="RefSeq" id="WP_243799917.1">
    <property type="nucleotide sequence ID" value="NZ_JALHAT010000016.1"/>
</dbReference>
<reference evidence="1" key="1">
    <citation type="submission" date="2022-03" db="EMBL/GenBank/DDBJ databases">
        <title>Identification of a novel bacterium isolated from mangrove sediments.</title>
        <authorList>
            <person name="Pan X."/>
        </authorList>
    </citation>
    <scope>NUCLEOTIDE SEQUENCE</scope>
    <source>
        <strain evidence="1">B2637</strain>
    </source>
</reference>
<dbReference type="Proteomes" id="UP001162802">
    <property type="component" value="Unassembled WGS sequence"/>
</dbReference>
<gene>
    <name evidence="1" type="ORF">MTR65_10545</name>
</gene>
<accession>A0ABT0AD66</accession>
<dbReference type="GO" id="GO:0016787">
    <property type="term" value="F:hydrolase activity"/>
    <property type="evidence" value="ECO:0007669"/>
    <property type="project" value="UniProtKB-KW"/>
</dbReference>
<sequence length="216" mass="24340">MTRPLLITDCDEVLLYMIGHFCEWLEQDKGVLFDFEKPGFTNSMTRIGSGEKLDEAEMWGLLNAFFDDEMHRQTPVDGAMEAIGAICEHADVVVLTNLMDHRQDARAAQLREFGLDLPIFTNQGPKGPALKAILEEYRPSRAVFVDDLAQHHDSVGDTAPAVHRLHLCAEPRLARFISCAHEAGHAHARIDRWSEALPWVLARLKGEDEEDTSHNE</sequence>
<organism evidence="1 2">
    <name type="scientific">Novosphingobium mangrovi</name>
    <name type="common">ex Hu et al. 2023</name>
    <dbReference type="NCBI Taxonomy" id="2930094"/>
    <lineage>
        <taxon>Bacteria</taxon>
        <taxon>Pseudomonadati</taxon>
        <taxon>Pseudomonadota</taxon>
        <taxon>Alphaproteobacteria</taxon>
        <taxon>Sphingomonadales</taxon>
        <taxon>Sphingomonadaceae</taxon>
        <taxon>Novosphingobium</taxon>
    </lineage>
</organism>
<name>A0ABT0AD66_9SPHN</name>
<comment type="caution">
    <text evidence="1">The sequence shown here is derived from an EMBL/GenBank/DDBJ whole genome shotgun (WGS) entry which is preliminary data.</text>
</comment>
<dbReference type="InterPro" id="IPR036412">
    <property type="entry name" value="HAD-like_sf"/>
</dbReference>
<dbReference type="EMBL" id="JALHAT010000016">
    <property type="protein sequence ID" value="MCJ1961121.1"/>
    <property type="molecule type" value="Genomic_DNA"/>
</dbReference>
<evidence type="ECO:0000313" key="2">
    <source>
        <dbReference type="Proteomes" id="UP001162802"/>
    </source>
</evidence>
<keyword evidence="1" id="KW-0378">Hydrolase</keyword>
<proteinExistence type="predicted"/>